<protein>
    <recommendedName>
        <fullName evidence="4">Zinc finger GRF-type domain-containing protein</fullName>
    </recommendedName>
</protein>
<evidence type="ECO:0008006" key="4">
    <source>
        <dbReference type="Google" id="ProtNLM"/>
    </source>
</evidence>
<reference evidence="2 3" key="1">
    <citation type="journal article" date="2023" name="Plants (Basel)">
        <title>Bridging the Gap: Combining Genomics and Transcriptomics Approaches to Understand Stylosanthes scabra, an Orphan Legume from the Brazilian Caatinga.</title>
        <authorList>
            <person name="Ferreira-Neto J.R.C."/>
            <person name="da Silva M.D."/>
            <person name="Binneck E."/>
            <person name="de Melo N.F."/>
            <person name="da Silva R.H."/>
            <person name="de Melo A.L.T.M."/>
            <person name="Pandolfi V."/>
            <person name="Bustamante F.O."/>
            <person name="Brasileiro-Vidal A.C."/>
            <person name="Benko-Iseppon A.M."/>
        </authorList>
    </citation>
    <scope>NUCLEOTIDE SEQUENCE [LARGE SCALE GENOMIC DNA]</scope>
    <source>
        <tissue evidence="2">Leaves</tissue>
    </source>
</reference>
<evidence type="ECO:0000256" key="1">
    <source>
        <dbReference type="SAM" id="MobiDB-lite"/>
    </source>
</evidence>
<gene>
    <name evidence="2" type="ORF">PIB30_022268</name>
</gene>
<comment type="caution">
    <text evidence="2">The sequence shown here is derived from an EMBL/GenBank/DDBJ whole genome shotgun (WGS) entry which is preliminary data.</text>
</comment>
<dbReference type="EMBL" id="JASCZI010060490">
    <property type="protein sequence ID" value="MED6132804.1"/>
    <property type="molecule type" value="Genomic_DNA"/>
</dbReference>
<evidence type="ECO:0000313" key="2">
    <source>
        <dbReference type="EMBL" id="MED6132804.1"/>
    </source>
</evidence>
<feature type="region of interest" description="Disordered" evidence="1">
    <location>
        <begin position="1"/>
        <end position="24"/>
    </location>
</feature>
<dbReference type="Proteomes" id="UP001341840">
    <property type="component" value="Unassembled WGS sequence"/>
</dbReference>
<evidence type="ECO:0000313" key="3">
    <source>
        <dbReference type="Proteomes" id="UP001341840"/>
    </source>
</evidence>
<organism evidence="2 3">
    <name type="scientific">Stylosanthes scabra</name>
    <dbReference type="NCBI Taxonomy" id="79078"/>
    <lineage>
        <taxon>Eukaryota</taxon>
        <taxon>Viridiplantae</taxon>
        <taxon>Streptophyta</taxon>
        <taxon>Embryophyta</taxon>
        <taxon>Tracheophyta</taxon>
        <taxon>Spermatophyta</taxon>
        <taxon>Magnoliopsida</taxon>
        <taxon>eudicotyledons</taxon>
        <taxon>Gunneridae</taxon>
        <taxon>Pentapetalae</taxon>
        <taxon>rosids</taxon>
        <taxon>fabids</taxon>
        <taxon>Fabales</taxon>
        <taxon>Fabaceae</taxon>
        <taxon>Papilionoideae</taxon>
        <taxon>50 kb inversion clade</taxon>
        <taxon>dalbergioids sensu lato</taxon>
        <taxon>Dalbergieae</taxon>
        <taxon>Pterocarpus clade</taxon>
        <taxon>Stylosanthes</taxon>
    </lineage>
</organism>
<name>A0ABU6S956_9FABA</name>
<proteinExistence type="predicted"/>
<accession>A0ABU6S956</accession>
<keyword evidence="3" id="KW-1185">Reference proteome</keyword>
<sequence>MESDEGASSLRHSERSSSTQGVYVSRLGEGRDEVAPKCTYGGRLPHCKFFMWLDRCIAKLGNVVAGKCGEEVEDAAEHFSRMELEWRVSDFEKRVGCLEQRKKNMCWCYVMCLFVVL</sequence>